<name>D5A8G0_PICSI</name>
<sequence length="163" mass="18201">MEQRIRSVNHSLLALRLIRVKQELVLYNNGAKDQKCQSLSTCFETNPSETRACVGDTCENTTERRLLRSCQLNEKSCDEDMADGEEEGRTNGVNSSSVEADCASSSQPFGLIRDRSHLLLDLHTNENVLIKGEANRTKISYGEYASELFIAIQMADNLQLLDG</sequence>
<proteinExistence type="evidence at transcript level"/>
<dbReference type="EMBL" id="BT122452">
    <property type="protein sequence ID" value="ADE75829.1"/>
    <property type="molecule type" value="mRNA"/>
</dbReference>
<accession>D5A8G0</accession>
<evidence type="ECO:0000313" key="2">
    <source>
        <dbReference type="EMBL" id="ADE75829.1"/>
    </source>
</evidence>
<reference evidence="2" key="1">
    <citation type="submission" date="2010-04" db="EMBL/GenBank/DDBJ databases">
        <authorList>
            <person name="Reid K.E."/>
            <person name="Liao N."/>
            <person name="Chan S."/>
            <person name="Docking R."/>
            <person name="Taylor G."/>
            <person name="Moore R."/>
            <person name="Mayo M."/>
            <person name="Munro S."/>
            <person name="King J."/>
            <person name="Yanchuk A."/>
            <person name="Holt R."/>
            <person name="Jones S."/>
            <person name="Marra M."/>
            <person name="Ritland C.E."/>
            <person name="Ritland K."/>
            <person name="Bohlmann J."/>
        </authorList>
    </citation>
    <scope>NUCLEOTIDE SEQUENCE</scope>
    <source>
        <tissue evidence="2">Buds collected with no treatment. Collection October 2007</tissue>
    </source>
</reference>
<protein>
    <submittedName>
        <fullName evidence="2">Uncharacterized protein</fullName>
    </submittedName>
</protein>
<feature type="region of interest" description="Disordered" evidence="1">
    <location>
        <begin position="81"/>
        <end position="101"/>
    </location>
</feature>
<evidence type="ECO:0000256" key="1">
    <source>
        <dbReference type="SAM" id="MobiDB-lite"/>
    </source>
</evidence>
<dbReference type="AlphaFoldDB" id="D5A8G0"/>
<organism evidence="2">
    <name type="scientific">Picea sitchensis</name>
    <name type="common">Sitka spruce</name>
    <name type="synonym">Pinus sitchensis</name>
    <dbReference type="NCBI Taxonomy" id="3332"/>
    <lineage>
        <taxon>Eukaryota</taxon>
        <taxon>Viridiplantae</taxon>
        <taxon>Streptophyta</taxon>
        <taxon>Embryophyta</taxon>
        <taxon>Tracheophyta</taxon>
        <taxon>Spermatophyta</taxon>
        <taxon>Pinopsida</taxon>
        <taxon>Pinidae</taxon>
        <taxon>Conifers I</taxon>
        <taxon>Pinales</taxon>
        <taxon>Pinaceae</taxon>
        <taxon>Picea</taxon>
    </lineage>
</organism>